<dbReference type="Proteomes" id="UP000641588">
    <property type="component" value="Unassembled WGS sequence"/>
</dbReference>
<evidence type="ECO:0000256" key="1">
    <source>
        <dbReference type="ARBA" id="ARBA00008814"/>
    </source>
</evidence>
<evidence type="ECO:0000259" key="5">
    <source>
        <dbReference type="PROSITE" id="PS50983"/>
    </source>
</evidence>
<accession>A0A972GS82</accession>
<dbReference type="Gene3D" id="3.40.50.1980">
    <property type="entry name" value="Nitrogenase molybdenum iron protein domain"/>
    <property type="match status" value="2"/>
</dbReference>
<dbReference type="PANTHER" id="PTHR30535">
    <property type="entry name" value="VITAMIN B12-BINDING PROTEIN"/>
    <property type="match status" value="1"/>
</dbReference>
<evidence type="ECO:0000256" key="3">
    <source>
        <dbReference type="SAM" id="MobiDB-lite"/>
    </source>
</evidence>
<dbReference type="EMBL" id="WHOD01000004">
    <property type="protein sequence ID" value="NOU91800.1"/>
    <property type="molecule type" value="Genomic_DNA"/>
</dbReference>
<feature type="signal peptide" evidence="4">
    <location>
        <begin position="1"/>
        <end position="22"/>
    </location>
</feature>
<dbReference type="CDD" id="cd01143">
    <property type="entry name" value="YvrC"/>
    <property type="match status" value="1"/>
</dbReference>
<protein>
    <submittedName>
        <fullName evidence="6">ABC transporter substrate-binding protein</fullName>
    </submittedName>
</protein>
<dbReference type="SUPFAM" id="SSF53807">
    <property type="entry name" value="Helical backbone' metal receptor"/>
    <property type="match status" value="1"/>
</dbReference>
<dbReference type="PROSITE" id="PS50983">
    <property type="entry name" value="FE_B12_PBP"/>
    <property type="match status" value="1"/>
</dbReference>
<dbReference type="PROSITE" id="PS51257">
    <property type="entry name" value="PROKAR_LIPOPROTEIN"/>
    <property type="match status" value="1"/>
</dbReference>
<keyword evidence="2 4" id="KW-0732">Signal</keyword>
<dbReference type="InterPro" id="IPR054828">
    <property type="entry name" value="Vit_B12_bind_prot"/>
</dbReference>
<evidence type="ECO:0000313" key="7">
    <source>
        <dbReference type="Proteomes" id="UP000641588"/>
    </source>
</evidence>
<evidence type="ECO:0000313" key="6">
    <source>
        <dbReference type="EMBL" id="NOU91800.1"/>
    </source>
</evidence>
<feature type="region of interest" description="Disordered" evidence="3">
    <location>
        <begin position="29"/>
        <end position="70"/>
    </location>
</feature>
<comment type="caution">
    <text evidence="6">The sequence shown here is derived from an EMBL/GenBank/DDBJ whole genome shotgun (WGS) entry which is preliminary data.</text>
</comment>
<keyword evidence="7" id="KW-1185">Reference proteome</keyword>
<dbReference type="AlphaFoldDB" id="A0A972GS82"/>
<comment type="similarity">
    <text evidence="1">Belongs to the bacterial solute-binding protein 8 family.</text>
</comment>
<dbReference type="Pfam" id="PF01497">
    <property type="entry name" value="Peripla_BP_2"/>
    <property type="match status" value="1"/>
</dbReference>
<dbReference type="InterPro" id="IPR002491">
    <property type="entry name" value="ABC_transptr_periplasmic_BD"/>
</dbReference>
<feature type="chain" id="PRO_5038111635" evidence="4">
    <location>
        <begin position="23"/>
        <end position="351"/>
    </location>
</feature>
<dbReference type="InterPro" id="IPR050902">
    <property type="entry name" value="ABC_Transporter_SBP"/>
</dbReference>
<evidence type="ECO:0000256" key="4">
    <source>
        <dbReference type="SAM" id="SignalP"/>
    </source>
</evidence>
<organism evidence="6 7">
    <name type="scientific">Paenibacillus foliorum</name>
    <dbReference type="NCBI Taxonomy" id="2654974"/>
    <lineage>
        <taxon>Bacteria</taxon>
        <taxon>Bacillati</taxon>
        <taxon>Bacillota</taxon>
        <taxon>Bacilli</taxon>
        <taxon>Bacillales</taxon>
        <taxon>Paenibacillaceae</taxon>
        <taxon>Paenibacillus</taxon>
    </lineage>
</organism>
<dbReference type="GO" id="GO:0071281">
    <property type="term" value="P:cellular response to iron ion"/>
    <property type="evidence" value="ECO:0007669"/>
    <property type="project" value="TreeGrafter"/>
</dbReference>
<dbReference type="PANTHER" id="PTHR30535:SF34">
    <property type="entry name" value="MOLYBDATE-BINDING PROTEIN MOLA"/>
    <property type="match status" value="1"/>
</dbReference>
<reference evidence="6" key="1">
    <citation type="submission" date="2019-10" db="EMBL/GenBank/DDBJ databases">
        <title>Description of Paenibacillus glebae sp. nov.</title>
        <authorList>
            <person name="Carlier A."/>
            <person name="Qi S."/>
        </authorList>
    </citation>
    <scope>NUCLEOTIDE SEQUENCE</scope>
    <source>
        <strain evidence="6">LMG 31456</strain>
    </source>
</reference>
<dbReference type="RefSeq" id="WP_171649975.1">
    <property type="nucleotide sequence ID" value="NZ_WHOD01000004.1"/>
</dbReference>
<gene>
    <name evidence="6" type="ORF">GC093_00915</name>
</gene>
<feature type="domain" description="Fe/B12 periplasmic-binding" evidence="5">
    <location>
        <begin position="95"/>
        <end position="349"/>
    </location>
</feature>
<name>A0A972GS82_9BACL</name>
<sequence>MSKFKRNKWMIGLLGLALLGSAAGCGGNTTPGTSVSPNAGDINKEGQTGQVGQGQVGQGQTTPTSPAIGSKSTVYPYKVKDATGKEFSFDKAPVRIVSVSPSETEALFALGLGDRVVGVSDFCDYPAEATSKPKMGSIVKPNEESLIAANADIVLSGVSLKVPAVEQLRGLKVNVFKVEPKTMDDVMNNLLMFGQLFDKQGQAEALVASMKESRLKVTDALKDLKPEQKKRVFIEFSPGWTVGKGEFIDELITLAGGINVASDTQGYMAINEEKVIADNPQVILYPNNLIDDKSNKMLDQAIKERSGWGGIEAVKTNRFVGLDKNLMSRPGPRMADSLVDIAKGLYPELVK</sequence>
<dbReference type="NCBIfam" id="NF038402">
    <property type="entry name" value="TroA_like"/>
    <property type="match status" value="1"/>
</dbReference>
<proteinExistence type="inferred from homology"/>
<evidence type="ECO:0000256" key="2">
    <source>
        <dbReference type="ARBA" id="ARBA00022729"/>
    </source>
</evidence>